<dbReference type="eggNOG" id="COG0457">
    <property type="taxonomic scope" value="Bacteria"/>
</dbReference>
<sequence>MADVATTRKRTIQIGLSCLKRLAPITLMALYAPPAGAQAAPPTAESSSPSPLAPAPGTAESPPSTAPTPAREPAAASSSTLPWHRGVPEDRKRKAQALFDEARELHRRMMLAEARAKYEQALAVWEHPELRLYLGRALASIGLPLLAYDNLRMSLQWGPGLLDPDAEREARTTMRALVEQELAAIEIRCDEPGAAVLLDGKPWFVGPGTRRRMVMQGEHVVTARKTGYFTVVKPIVVLAGKEASGQLALSVDTMVTTQRWPAWIPWATFGAGIALSAVGAGLEWDARTDHAETNDRLTRECNSSCEALRDDEYNVSVIQERFAIGALIAGGATAMTGTVLVFMNRPISYRTEDRGGVKLEVQPAVSFDAASLSARLVF</sequence>
<keyword evidence="5" id="KW-1185">Reference proteome</keyword>
<dbReference type="KEGG" id="scl:sce3389"/>
<protein>
    <recommendedName>
        <fullName evidence="6">PEGA domain-containing protein</fullName>
    </recommendedName>
</protein>
<evidence type="ECO:0000256" key="1">
    <source>
        <dbReference type="SAM" id="MobiDB-lite"/>
    </source>
</evidence>
<reference evidence="4 5" key="1">
    <citation type="journal article" date="2007" name="Nat. Biotechnol.">
        <title>Complete genome sequence of the myxobacterium Sorangium cellulosum.</title>
        <authorList>
            <person name="Schneiker S."/>
            <person name="Perlova O."/>
            <person name="Kaiser O."/>
            <person name="Gerth K."/>
            <person name="Alici A."/>
            <person name="Altmeyer M.O."/>
            <person name="Bartels D."/>
            <person name="Bekel T."/>
            <person name="Beyer S."/>
            <person name="Bode E."/>
            <person name="Bode H.B."/>
            <person name="Bolten C.J."/>
            <person name="Choudhuri J.V."/>
            <person name="Doss S."/>
            <person name="Elnakady Y.A."/>
            <person name="Frank B."/>
            <person name="Gaigalat L."/>
            <person name="Goesmann A."/>
            <person name="Groeger C."/>
            <person name="Gross F."/>
            <person name="Jelsbak L."/>
            <person name="Jelsbak L."/>
            <person name="Kalinowski J."/>
            <person name="Kegler C."/>
            <person name="Knauber T."/>
            <person name="Konietzny S."/>
            <person name="Kopp M."/>
            <person name="Krause L."/>
            <person name="Krug D."/>
            <person name="Linke B."/>
            <person name="Mahmud T."/>
            <person name="Martinez-Arias R."/>
            <person name="McHardy A.C."/>
            <person name="Merai M."/>
            <person name="Meyer F."/>
            <person name="Mormann S."/>
            <person name="Munoz-Dorado J."/>
            <person name="Perez J."/>
            <person name="Pradella S."/>
            <person name="Rachid S."/>
            <person name="Raddatz G."/>
            <person name="Rosenau F."/>
            <person name="Rueckert C."/>
            <person name="Sasse F."/>
            <person name="Scharfe M."/>
            <person name="Schuster S.C."/>
            <person name="Suen G."/>
            <person name="Treuner-Lange A."/>
            <person name="Velicer G.J."/>
            <person name="Vorholter F.-J."/>
            <person name="Weissman K.J."/>
            <person name="Welch R.D."/>
            <person name="Wenzel S.C."/>
            <person name="Whitworth D.E."/>
            <person name="Wilhelm S."/>
            <person name="Wittmann C."/>
            <person name="Bloecker H."/>
            <person name="Puehler A."/>
            <person name="Mueller R."/>
        </authorList>
    </citation>
    <scope>NUCLEOTIDE SEQUENCE [LARGE SCALE GENOMIC DNA]</scope>
    <source>
        <strain evidence="5">So ce56</strain>
    </source>
</reference>
<proteinExistence type="predicted"/>
<feature type="chain" id="PRO_5002735364" description="PEGA domain-containing protein" evidence="3">
    <location>
        <begin position="40"/>
        <end position="378"/>
    </location>
</feature>
<accession>A9GN87</accession>
<evidence type="ECO:0000256" key="3">
    <source>
        <dbReference type="SAM" id="SignalP"/>
    </source>
</evidence>
<dbReference type="EMBL" id="AM746676">
    <property type="protein sequence ID" value="CAN93548.1"/>
    <property type="molecule type" value="Genomic_DNA"/>
</dbReference>
<evidence type="ECO:0000256" key="2">
    <source>
        <dbReference type="SAM" id="Phobius"/>
    </source>
</evidence>
<dbReference type="RefSeq" id="WP_012236020.1">
    <property type="nucleotide sequence ID" value="NC_010162.1"/>
</dbReference>
<dbReference type="HOGENOM" id="CLU_052613_0_0_7"/>
<feature type="transmembrane region" description="Helical" evidence="2">
    <location>
        <begin position="322"/>
        <end position="343"/>
    </location>
</feature>
<gene>
    <name evidence="4" type="ordered locus">sce3389</name>
</gene>
<feature type="compositionally biased region" description="Low complexity" evidence="1">
    <location>
        <begin position="36"/>
        <end position="80"/>
    </location>
</feature>
<keyword evidence="2" id="KW-0472">Membrane</keyword>
<evidence type="ECO:0000313" key="4">
    <source>
        <dbReference type="EMBL" id="CAN93548.1"/>
    </source>
</evidence>
<evidence type="ECO:0008006" key="6">
    <source>
        <dbReference type="Google" id="ProtNLM"/>
    </source>
</evidence>
<keyword evidence="3" id="KW-0732">Signal</keyword>
<evidence type="ECO:0000313" key="5">
    <source>
        <dbReference type="Proteomes" id="UP000002139"/>
    </source>
</evidence>
<feature type="region of interest" description="Disordered" evidence="1">
    <location>
        <begin position="36"/>
        <end position="89"/>
    </location>
</feature>
<dbReference type="BioCyc" id="SCEL448385:SCE_RS17365-MONOMER"/>
<dbReference type="Proteomes" id="UP000002139">
    <property type="component" value="Chromosome"/>
</dbReference>
<keyword evidence="2" id="KW-1133">Transmembrane helix</keyword>
<organism evidence="4 5">
    <name type="scientific">Sorangium cellulosum (strain So ce56)</name>
    <name type="common">Polyangium cellulosum (strain So ce56)</name>
    <dbReference type="NCBI Taxonomy" id="448385"/>
    <lineage>
        <taxon>Bacteria</taxon>
        <taxon>Pseudomonadati</taxon>
        <taxon>Myxococcota</taxon>
        <taxon>Polyangia</taxon>
        <taxon>Polyangiales</taxon>
        <taxon>Polyangiaceae</taxon>
        <taxon>Sorangium</taxon>
    </lineage>
</organism>
<dbReference type="AlphaFoldDB" id="A9GN87"/>
<feature type="signal peptide" evidence="3">
    <location>
        <begin position="1"/>
        <end position="39"/>
    </location>
</feature>
<name>A9GN87_SORC5</name>
<keyword evidence="2" id="KW-0812">Transmembrane</keyword>